<feature type="domain" description="Phorbol-ester/DAG-type" evidence="11">
    <location>
        <begin position="108"/>
        <end position="159"/>
    </location>
</feature>
<feature type="domain" description="DAGKc" evidence="12">
    <location>
        <begin position="197"/>
        <end position="339"/>
    </location>
</feature>
<evidence type="ECO:0000256" key="9">
    <source>
        <dbReference type="ARBA" id="ARBA00022840"/>
    </source>
</evidence>
<keyword evidence="6 10" id="KW-0547">Nucleotide-binding</keyword>
<dbReference type="Gene3D" id="3.30.60.20">
    <property type="match status" value="1"/>
</dbReference>
<proteinExistence type="inferred from homology"/>
<dbReference type="SMART" id="SM00109">
    <property type="entry name" value="C1"/>
    <property type="match status" value="2"/>
</dbReference>
<dbReference type="InterPro" id="IPR017438">
    <property type="entry name" value="ATP-NAD_kinase_N"/>
</dbReference>
<dbReference type="Gene3D" id="2.60.200.40">
    <property type="match status" value="1"/>
</dbReference>
<protein>
    <recommendedName>
        <fullName evidence="10">Diacylglycerol kinase</fullName>
        <shortName evidence="10">DAG kinase</shortName>
        <ecNumber evidence="10">2.7.1.107</ecNumber>
    </recommendedName>
</protein>
<dbReference type="CDD" id="cd20853">
    <property type="entry name" value="C1_DGKepsilon_typeIII_rpt2"/>
    <property type="match status" value="1"/>
</dbReference>
<evidence type="ECO:0000256" key="6">
    <source>
        <dbReference type="ARBA" id="ARBA00022741"/>
    </source>
</evidence>
<sequence length="528" mass="58868">MSELLLQWEFEITPLMSALTALAVFIIGLRVVRIILTDGITLKDSTHSWKTTTSCTGAFCCNACMKLILSGEGKYCDRCGIHADIFCISTLNRNSPCKAISVIELPMKHHWVQGNLKPLSICEVCEKECSTSSQLSHFKCCWCLRTVHQKCKPNVSEICDFGPYKRLIIPPTAVEFVKRKSSIRKSSFLKLKPVDWIDWTPVLILANCKSGSNEGESILSKFRGFLNPVQVIDLGTKSPEIALELCVLLDKFQKNIQTKILVAGGDGTVGWVLNTIAKLDLTHQPAVGIIPLGTGNDLSRVLGWGKGTSSNSITSASVFSTILSAESVPFDRWKVEIKLQKSIRSFTKELFMYNYLSIGVDAQVTLDFHHARESPFYIFGSRLINKLLYLGFGTQQMIEKKCQGLNERIELYLDGKKVDLPAIESIVVLNIDSWGAGVNLWKMSQTDENELQQSFNDGKLEVLAIYSSLHIAQLQVGLGTPYRIGQAKNVEIKLKTPCAVQVDGEPWFQHPAQFTISHFNQALMLRKA</sequence>
<dbReference type="InterPro" id="IPR001206">
    <property type="entry name" value="Diacylglycerol_kinase_cat_dom"/>
</dbReference>
<dbReference type="GO" id="GO:0016020">
    <property type="term" value="C:membrane"/>
    <property type="evidence" value="ECO:0007669"/>
    <property type="project" value="TreeGrafter"/>
</dbReference>
<evidence type="ECO:0000256" key="7">
    <source>
        <dbReference type="ARBA" id="ARBA00022777"/>
    </source>
</evidence>
<evidence type="ECO:0000259" key="12">
    <source>
        <dbReference type="PROSITE" id="PS50146"/>
    </source>
</evidence>
<evidence type="ECO:0000259" key="11">
    <source>
        <dbReference type="PROSITE" id="PS50081"/>
    </source>
</evidence>
<dbReference type="FunFam" id="2.60.200.40:FF:000019">
    <property type="entry name" value="Diacylglycerol kinase"/>
    <property type="match status" value="1"/>
</dbReference>
<dbReference type="PROSITE" id="PS50081">
    <property type="entry name" value="ZF_DAG_PE_2"/>
    <property type="match status" value="1"/>
</dbReference>
<gene>
    <name evidence="13" type="ORF">PYX00_000407</name>
</gene>
<comment type="caution">
    <text evidence="13">The sequence shown here is derived from an EMBL/GenBank/DDBJ whole genome shotgun (WGS) entry which is preliminary data.</text>
</comment>
<dbReference type="InterPro" id="IPR037607">
    <property type="entry name" value="DGK"/>
</dbReference>
<keyword evidence="8" id="KW-0862">Zinc</keyword>
<evidence type="ECO:0000256" key="3">
    <source>
        <dbReference type="ARBA" id="ARBA00022679"/>
    </source>
</evidence>
<accession>A0AAW2I8E7</accession>
<keyword evidence="9 10" id="KW-0067">ATP-binding</keyword>
<keyword evidence="5" id="KW-0677">Repeat</keyword>
<keyword evidence="7 10" id="KW-0418">Kinase</keyword>
<dbReference type="GO" id="GO:0046872">
    <property type="term" value="F:metal ion binding"/>
    <property type="evidence" value="ECO:0007669"/>
    <property type="project" value="UniProtKB-KW"/>
</dbReference>
<dbReference type="PANTHER" id="PTHR11255:SF118">
    <property type="entry name" value="DIACYLGLYCEROL KINASE EPSILON"/>
    <property type="match status" value="1"/>
</dbReference>
<dbReference type="InterPro" id="IPR000756">
    <property type="entry name" value="Diacylglycerol_kin_accessory"/>
</dbReference>
<comment type="catalytic activity">
    <reaction evidence="1 10">
        <text>a 1,2-diacyl-sn-glycerol + ATP = a 1,2-diacyl-sn-glycero-3-phosphate + ADP + H(+)</text>
        <dbReference type="Rhea" id="RHEA:10272"/>
        <dbReference type="ChEBI" id="CHEBI:15378"/>
        <dbReference type="ChEBI" id="CHEBI:17815"/>
        <dbReference type="ChEBI" id="CHEBI:30616"/>
        <dbReference type="ChEBI" id="CHEBI:58608"/>
        <dbReference type="ChEBI" id="CHEBI:456216"/>
        <dbReference type="EC" id="2.7.1.107"/>
    </reaction>
</comment>
<dbReference type="EMBL" id="JARGDH010000001">
    <property type="protein sequence ID" value="KAL0278645.1"/>
    <property type="molecule type" value="Genomic_DNA"/>
</dbReference>
<evidence type="ECO:0000256" key="4">
    <source>
        <dbReference type="ARBA" id="ARBA00022723"/>
    </source>
</evidence>
<dbReference type="Gene3D" id="3.40.50.10330">
    <property type="entry name" value="Probable inorganic polyphosphate/atp-NAD kinase, domain 1"/>
    <property type="match status" value="1"/>
</dbReference>
<evidence type="ECO:0000256" key="8">
    <source>
        <dbReference type="ARBA" id="ARBA00022833"/>
    </source>
</evidence>
<dbReference type="InterPro" id="IPR002219">
    <property type="entry name" value="PKC_DAG/PE"/>
</dbReference>
<evidence type="ECO:0000256" key="1">
    <source>
        <dbReference type="ARBA" id="ARBA00001383"/>
    </source>
</evidence>
<dbReference type="Pfam" id="PF00781">
    <property type="entry name" value="DAGK_cat"/>
    <property type="match status" value="1"/>
</dbReference>
<dbReference type="InterPro" id="IPR046349">
    <property type="entry name" value="C1-like_sf"/>
</dbReference>
<dbReference type="Pfam" id="PF00609">
    <property type="entry name" value="DAGK_acc"/>
    <property type="match status" value="1"/>
</dbReference>
<dbReference type="InterPro" id="IPR016064">
    <property type="entry name" value="NAD/diacylglycerol_kinase_sf"/>
</dbReference>
<organism evidence="13">
    <name type="scientific">Menopon gallinae</name>
    <name type="common">poultry shaft louse</name>
    <dbReference type="NCBI Taxonomy" id="328185"/>
    <lineage>
        <taxon>Eukaryota</taxon>
        <taxon>Metazoa</taxon>
        <taxon>Ecdysozoa</taxon>
        <taxon>Arthropoda</taxon>
        <taxon>Hexapoda</taxon>
        <taxon>Insecta</taxon>
        <taxon>Pterygota</taxon>
        <taxon>Neoptera</taxon>
        <taxon>Paraneoptera</taxon>
        <taxon>Psocodea</taxon>
        <taxon>Troctomorpha</taxon>
        <taxon>Phthiraptera</taxon>
        <taxon>Amblycera</taxon>
        <taxon>Menoponidae</taxon>
        <taxon>Menopon</taxon>
    </lineage>
</organism>
<comment type="similarity">
    <text evidence="2 10">Belongs to the eukaryotic diacylglycerol kinase family.</text>
</comment>
<dbReference type="SMART" id="SM00045">
    <property type="entry name" value="DAGKa"/>
    <property type="match status" value="1"/>
</dbReference>
<name>A0AAW2I8E7_9NEOP</name>
<dbReference type="SMART" id="SM00046">
    <property type="entry name" value="DAGKc"/>
    <property type="match status" value="1"/>
</dbReference>
<keyword evidence="3 10" id="KW-0808">Transferase</keyword>
<dbReference type="EC" id="2.7.1.107" evidence="10"/>
<evidence type="ECO:0000256" key="2">
    <source>
        <dbReference type="ARBA" id="ARBA00009280"/>
    </source>
</evidence>
<evidence type="ECO:0000256" key="10">
    <source>
        <dbReference type="RuleBase" id="RU361128"/>
    </source>
</evidence>
<dbReference type="Pfam" id="PF00130">
    <property type="entry name" value="C1_1"/>
    <property type="match status" value="1"/>
</dbReference>
<keyword evidence="4" id="KW-0479">Metal-binding</keyword>
<dbReference type="PROSITE" id="PS00479">
    <property type="entry name" value="ZF_DAG_PE_1"/>
    <property type="match status" value="1"/>
</dbReference>
<dbReference type="AlphaFoldDB" id="A0AAW2I8E7"/>
<dbReference type="GO" id="GO:0007200">
    <property type="term" value="P:phospholipase C-activating G protein-coupled receptor signaling pathway"/>
    <property type="evidence" value="ECO:0007669"/>
    <property type="project" value="InterPro"/>
</dbReference>
<dbReference type="GO" id="GO:0004143">
    <property type="term" value="F:ATP-dependent diacylglycerol kinase activity"/>
    <property type="evidence" value="ECO:0007669"/>
    <property type="project" value="UniProtKB-EC"/>
</dbReference>
<dbReference type="SUPFAM" id="SSF57889">
    <property type="entry name" value="Cysteine-rich domain"/>
    <property type="match status" value="1"/>
</dbReference>
<evidence type="ECO:0000313" key="13">
    <source>
        <dbReference type="EMBL" id="KAL0278645.1"/>
    </source>
</evidence>
<dbReference type="PROSITE" id="PS50146">
    <property type="entry name" value="DAGK"/>
    <property type="match status" value="1"/>
</dbReference>
<reference evidence="13" key="1">
    <citation type="journal article" date="2024" name="Gigascience">
        <title>Chromosome-level genome of the poultry shaft louse Menopon gallinae provides insight into the host-switching and adaptive evolution of parasitic lice.</title>
        <authorList>
            <person name="Xu Y."/>
            <person name="Ma L."/>
            <person name="Liu S."/>
            <person name="Liang Y."/>
            <person name="Liu Q."/>
            <person name="He Z."/>
            <person name="Tian L."/>
            <person name="Duan Y."/>
            <person name="Cai W."/>
            <person name="Li H."/>
            <person name="Song F."/>
        </authorList>
    </citation>
    <scope>NUCLEOTIDE SEQUENCE</scope>
    <source>
        <strain evidence="13">Cailab_2023a</strain>
    </source>
</reference>
<dbReference type="PANTHER" id="PTHR11255">
    <property type="entry name" value="DIACYLGLYCEROL KINASE"/>
    <property type="match status" value="1"/>
</dbReference>
<dbReference type="SUPFAM" id="SSF111331">
    <property type="entry name" value="NAD kinase/diacylglycerol kinase-like"/>
    <property type="match status" value="1"/>
</dbReference>
<dbReference type="GO" id="GO:0005524">
    <property type="term" value="F:ATP binding"/>
    <property type="evidence" value="ECO:0007669"/>
    <property type="project" value="UniProtKB-KW"/>
</dbReference>
<evidence type="ECO:0000256" key="5">
    <source>
        <dbReference type="ARBA" id="ARBA00022737"/>
    </source>
</evidence>